<feature type="transmembrane region" description="Helical" evidence="1">
    <location>
        <begin position="308"/>
        <end position="331"/>
    </location>
</feature>
<evidence type="ECO:0000313" key="3">
    <source>
        <dbReference type="EMBL" id="VEI67494.1"/>
    </source>
</evidence>
<protein>
    <recommendedName>
        <fullName evidence="6">PAAR domain-containing protein</fullName>
    </recommendedName>
</protein>
<evidence type="ECO:0008006" key="6">
    <source>
        <dbReference type="Google" id="ProtNLM"/>
    </source>
</evidence>
<dbReference type="Proteomes" id="UP000281904">
    <property type="component" value="Chromosome"/>
</dbReference>
<evidence type="ECO:0000256" key="1">
    <source>
        <dbReference type="SAM" id="Phobius"/>
    </source>
</evidence>
<reference evidence="2 5" key="2">
    <citation type="submission" date="2020-11" db="EMBL/GenBank/DDBJ databases">
        <title>Enhanced detection system for hospital associated transmission using whole genome sequencing surveillance.</title>
        <authorList>
            <person name="Harrison L.H."/>
            <person name="Van Tyne D."/>
            <person name="Marsh J.W."/>
            <person name="Griffith M.P."/>
            <person name="Snyder D.J."/>
            <person name="Cooper V.S."/>
            <person name="Mustapha M."/>
        </authorList>
    </citation>
    <scope>NUCLEOTIDE SEQUENCE [LARGE SCALE GENOMIC DNA]</scope>
    <source>
        <strain evidence="2 5">SER00230</strain>
    </source>
</reference>
<feature type="transmembrane region" description="Helical" evidence="1">
    <location>
        <begin position="272"/>
        <end position="302"/>
    </location>
</feature>
<organism evidence="3 4">
    <name type="scientific">Serratia rubidaea</name>
    <name type="common">Serratia marinorubra</name>
    <dbReference type="NCBI Taxonomy" id="61652"/>
    <lineage>
        <taxon>Bacteria</taxon>
        <taxon>Pseudomonadati</taxon>
        <taxon>Pseudomonadota</taxon>
        <taxon>Gammaproteobacteria</taxon>
        <taxon>Enterobacterales</taxon>
        <taxon>Yersiniaceae</taxon>
        <taxon>Serratia</taxon>
    </lineage>
</organism>
<evidence type="ECO:0000313" key="5">
    <source>
        <dbReference type="Proteomes" id="UP000624159"/>
    </source>
</evidence>
<proteinExistence type="predicted"/>
<gene>
    <name evidence="2" type="ORF">I5U13_07010</name>
    <name evidence="3" type="ORF">NCTC10036_03028</name>
</gene>
<dbReference type="AlphaFoldDB" id="A0A448SIF1"/>
<sequence>MTFPSHQRIEPGYCVVETPGSLSSQGNMLFRNPRSAAAGYFMRLNADTPWLKPGHILIVADPANSQQGQALRQLRQAKNRVNQTLAQADTQQASFLQRHYETIATVLNGSSSGLATASDAGKRYFSRIEEILKQIERAYQNQFRTQGSLISQQFFVERNRLFAELKTMLDKPIFNRLPRKIINLHPYERMKRALNLSSRSIVHEWTTAGVGAIGGYSTYLDGTSRAIRFMRSAGWVGLGITATSTTNDIYHSCTVGRESECTRVAFREYGSFLFGTGGGAIGGSMGAMAGGGLCVALGIISAPMAGSAGLACAIIGASAGSLVGGAVAGSFGGMAGENFYRIIGNK</sequence>
<keyword evidence="1" id="KW-0812">Transmembrane</keyword>
<accession>A0A448SIF1</accession>
<dbReference type="RefSeq" id="WP_126531800.1">
    <property type="nucleotide sequence ID" value="NZ_JADULK010000003.1"/>
</dbReference>
<evidence type="ECO:0000313" key="4">
    <source>
        <dbReference type="Proteomes" id="UP000281904"/>
    </source>
</evidence>
<dbReference type="EMBL" id="LR134493">
    <property type="protein sequence ID" value="VEI67494.1"/>
    <property type="molecule type" value="Genomic_DNA"/>
</dbReference>
<name>A0A448SIF1_SERRU</name>
<keyword evidence="1" id="KW-0472">Membrane</keyword>
<dbReference type="Proteomes" id="UP000624159">
    <property type="component" value="Unassembled WGS sequence"/>
</dbReference>
<keyword evidence="5" id="KW-1185">Reference proteome</keyword>
<evidence type="ECO:0000313" key="2">
    <source>
        <dbReference type="EMBL" id="MBH1929411.1"/>
    </source>
</evidence>
<keyword evidence="1" id="KW-1133">Transmembrane helix</keyword>
<dbReference type="EMBL" id="JADULK010000003">
    <property type="protein sequence ID" value="MBH1929411.1"/>
    <property type="molecule type" value="Genomic_DNA"/>
</dbReference>
<reference evidence="3 4" key="1">
    <citation type="submission" date="2018-12" db="EMBL/GenBank/DDBJ databases">
        <authorList>
            <consortium name="Pathogen Informatics"/>
        </authorList>
    </citation>
    <scope>NUCLEOTIDE SEQUENCE [LARGE SCALE GENOMIC DNA]</scope>
    <source>
        <strain evidence="3 4">NCTC10036</strain>
    </source>
</reference>